<dbReference type="SMART" id="SM00028">
    <property type="entry name" value="TPR"/>
    <property type="match status" value="4"/>
</dbReference>
<dbReference type="InterPro" id="IPR019734">
    <property type="entry name" value="TPR_rpt"/>
</dbReference>
<keyword evidence="6" id="KW-1133">Transmembrane helix</keyword>
<evidence type="ECO:0000256" key="9">
    <source>
        <dbReference type="ARBA" id="ARBA00038030"/>
    </source>
</evidence>
<dbReference type="PROSITE" id="PS50005">
    <property type="entry name" value="TPR"/>
    <property type="match status" value="1"/>
</dbReference>
<evidence type="ECO:0000256" key="12">
    <source>
        <dbReference type="SAM" id="MobiDB-lite"/>
    </source>
</evidence>
<dbReference type="GO" id="GO:0045039">
    <property type="term" value="P:protein insertion into mitochondrial inner membrane"/>
    <property type="evidence" value="ECO:0007669"/>
    <property type="project" value="TreeGrafter"/>
</dbReference>
<comment type="similarity">
    <text evidence="9">Belongs to the Tom70 family.</text>
</comment>
<keyword evidence="5 10" id="KW-0802">TPR repeat</keyword>
<dbReference type="OrthoDB" id="1872379at2759"/>
<keyword evidence="8" id="KW-0472">Membrane</keyword>
<feature type="region of interest" description="Disordered" evidence="12">
    <location>
        <begin position="1108"/>
        <end position="1144"/>
    </location>
</feature>
<feature type="compositionally biased region" description="Basic and acidic residues" evidence="12">
    <location>
        <begin position="680"/>
        <end position="692"/>
    </location>
</feature>
<evidence type="ECO:0000256" key="1">
    <source>
        <dbReference type="ARBA" id="ARBA00004572"/>
    </source>
</evidence>
<protein>
    <submittedName>
        <fullName evidence="13">Protein clmp1</fullName>
    </submittedName>
</protein>
<evidence type="ECO:0000256" key="11">
    <source>
        <dbReference type="SAM" id="Coils"/>
    </source>
</evidence>
<evidence type="ECO:0000256" key="6">
    <source>
        <dbReference type="ARBA" id="ARBA00022989"/>
    </source>
</evidence>
<feature type="compositionally biased region" description="Acidic residues" evidence="12">
    <location>
        <begin position="967"/>
        <end position="978"/>
    </location>
</feature>
<evidence type="ECO:0000256" key="2">
    <source>
        <dbReference type="ARBA" id="ARBA00022692"/>
    </source>
</evidence>
<feature type="region of interest" description="Disordered" evidence="12">
    <location>
        <begin position="671"/>
        <end position="694"/>
    </location>
</feature>
<dbReference type="Gene3D" id="1.25.40.10">
    <property type="entry name" value="Tetratricopeptide repeat domain"/>
    <property type="match status" value="1"/>
</dbReference>
<dbReference type="SUPFAM" id="SSF48452">
    <property type="entry name" value="TPR-like"/>
    <property type="match status" value="1"/>
</dbReference>
<feature type="region of interest" description="Disordered" evidence="12">
    <location>
        <begin position="956"/>
        <end position="988"/>
    </location>
</feature>
<evidence type="ECO:0000256" key="8">
    <source>
        <dbReference type="ARBA" id="ARBA00023136"/>
    </source>
</evidence>
<dbReference type="EMBL" id="JAPDFW010000133">
    <property type="protein sequence ID" value="KAJ5067177.1"/>
    <property type="molecule type" value="Genomic_DNA"/>
</dbReference>
<evidence type="ECO:0000313" key="14">
    <source>
        <dbReference type="Proteomes" id="UP001149090"/>
    </source>
</evidence>
<dbReference type="InterPro" id="IPR011990">
    <property type="entry name" value="TPR-like_helical_dom_sf"/>
</dbReference>
<feature type="coiled-coil region" evidence="11">
    <location>
        <begin position="816"/>
        <end position="850"/>
    </location>
</feature>
<name>A0A9Q0L6D1_ANAIG</name>
<proteinExistence type="inferred from homology"/>
<sequence>MLENITKNLEKNDKQQNTIQTTSNSENQESIQKTLLKHQKKIEFECNKIQKQIYQEKSSHKRIKLANTILEIDPQFVEAIIVLGNEAKQPKQALKYFQKAVNISQQKIEEEILHKKIELFWFDPKTRVYMKSKYAFAWCLWKGCNRKEEALKEYYELLSLSYIDLMGIRHYIVTILLEFNRFQDVELIIKQYANDLSTTWKYTTALLNMKKVCDFLESRQKQTDENFANTLNINKISPKEKLLSLVELAALDQLSDLSDKNLETMIFTANNNLKEAFQFNIHVPLFLLGKSNLPVNLPKIKNYSKENEAIEYVWHHFAHWYKNPYFITWLDIAFNLYTSQKHYNINHVQIASQNFPSLPPLVNPKEINFSQIDKNFYNDPFFQFHDQPPEELQKPIQFLTELSAIRSKYFQTKFMDFISTIEEGLVITPPKQKIVNEENIEMDEKNTKQIMREEIEELDKVKDDPQKFLENIFAFLNNISNMEQNKNQEPEIEKIFKQIMQESDESISKRRKKANPNISKYEYEYTNSGDDEKELSSDFESQDLDLDHVSFAEETDRFFHLNQKAKLQVDGDDYDYEYEYDDDYDYDDYNGNDYDVNQTRFTMFYGISDGDDDDDNDDNIDNIDIDIDINDIKEYQYSNSEDDFDQEIENENFLDIRNETEILNKILENNFNEPIQENPNEEKQNDSDLDDHFESEDESNLINLSLLDQALEFKQTGNEFFKQKDWENAIFYYTKSLRIAPLEFHKERSVILANQAACFLQLQDYQRVIQLCNLSLHLNPEYLKARFRRAKAYYLTNKPSFAEQDLVFILQKDQNNKDAQKLLIEVQNKIKEEEQVQNEQKKKIFELQTKFWDSITTPKDIIFEFIKNNFNQFALEKLLQILPKEIFQSLSNIFHTKKTKIFNILSHKFKKETTKNILENIDNLDLHNNPVFSLPFYKQFDIVLLSQNPKIIEIENENENEIKNENESESENENENENENLSKKFNESKDSSESEIDYYFTISNLENVKLEDFLHLLSQLYEISNPSIKPIQNFKKPKMEDQKNIKIPKNFPQDIQNILYQKHEEVISRKLKLEKISSEEYEIYTAFIITISKLFILQISNLYQKLKGKNGQDKIRRGKKKKKKQKEKKQKQENFGNSKERGKI</sequence>
<evidence type="ECO:0000256" key="3">
    <source>
        <dbReference type="ARBA" id="ARBA00022737"/>
    </source>
</evidence>
<evidence type="ECO:0000256" key="10">
    <source>
        <dbReference type="PROSITE-ProRule" id="PRU00339"/>
    </source>
</evidence>
<comment type="subcellular location">
    <subcellularLocation>
        <location evidence="1">Mitochondrion outer membrane</location>
        <topology evidence="1">Single-pass membrane protein</topology>
    </subcellularLocation>
</comment>
<keyword evidence="3" id="KW-0677">Repeat</keyword>
<dbReference type="GO" id="GO:0030150">
    <property type="term" value="P:protein import into mitochondrial matrix"/>
    <property type="evidence" value="ECO:0007669"/>
    <property type="project" value="TreeGrafter"/>
</dbReference>
<feature type="repeat" description="TPR" evidence="10">
    <location>
        <begin position="710"/>
        <end position="743"/>
    </location>
</feature>
<dbReference type="PANTHER" id="PTHR46208">
    <property type="entry name" value="MITOCHONDRIAL IMPORT RECEPTOR SUBUNIT TOM70"/>
    <property type="match status" value="1"/>
</dbReference>
<evidence type="ECO:0000256" key="5">
    <source>
        <dbReference type="ARBA" id="ARBA00022803"/>
    </source>
</evidence>
<feature type="region of interest" description="Disordered" evidence="12">
    <location>
        <begin position="1"/>
        <end position="30"/>
    </location>
</feature>
<dbReference type="GO" id="GO:0005741">
    <property type="term" value="C:mitochondrial outer membrane"/>
    <property type="evidence" value="ECO:0007669"/>
    <property type="project" value="UniProtKB-SubCell"/>
</dbReference>
<organism evidence="13 14">
    <name type="scientific">Anaeramoeba ignava</name>
    <name type="common">Anaerobic marine amoeba</name>
    <dbReference type="NCBI Taxonomy" id="1746090"/>
    <lineage>
        <taxon>Eukaryota</taxon>
        <taxon>Metamonada</taxon>
        <taxon>Anaeramoebidae</taxon>
        <taxon>Anaeramoeba</taxon>
    </lineage>
</organism>
<gene>
    <name evidence="13" type="ORF">M0811_13227</name>
</gene>
<accession>A0A9Q0L6D1</accession>
<feature type="compositionally biased region" description="Polar residues" evidence="12">
    <location>
        <begin position="15"/>
        <end position="30"/>
    </location>
</feature>
<dbReference type="AlphaFoldDB" id="A0A9Q0L6D1"/>
<keyword evidence="7" id="KW-0496">Mitochondrion</keyword>
<dbReference type="GO" id="GO:0008320">
    <property type="term" value="F:protein transmembrane transporter activity"/>
    <property type="evidence" value="ECO:0007669"/>
    <property type="project" value="TreeGrafter"/>
</dbReference>
<keyword evidence="14" id="KW-1185">Reference proteome</keyword>
<evidence type="ECO:0000256" key="7">
    <source>
        <dbReference type="ARBA" id="ARBA00023128"/>
    </source>
</evidence>
<keyword evidence="2" id="KW-0812">Transmembrane</keyword>
<dbReference type="GO" id="GO:0030943">
    <property type="term" value="F:mitochondrion targeting sequence binding"/>
    <property type="evidence" value="ECO:0007669"/>
    <property type="project" value="TreeGrafter"/>
</dbReference>
<keyword evidence="11" id="KW-0175">Coiled coil</keyword>
<dbReference type="PANTHER" id="PTHR46208:SF1">
    <property type="entry name" value="MITOCHONDRIAL IMPORT RECEPTOR SUBUNIT TOM70"/>
    <property type="match status" value="1"/>
</dbReference>
<feature type="compositionally biased region" description="Basic residues" evidence="12">
    <location>
        <begin position="1116"/>
        <end position="1129"/>
    </location>
</feature>
<keyword evidence="4" id="KW-1000">Mitochondrion outer membrane</keyword>
<evidence type="ECO:0000313" key="13">
    <source>
        <dbReference type="EMBL" id="KAJ5067177.1"/>
    </source>
</evidence>
<evidence type="ECO:0000256" key="4">
    <source>
        <dbReference type="ARBA" id="ARBA00022787"/>
    </source>
</evidence>
<comment type="caution">
    <text evidence="13">The sequence shown here is derived from an EMBL/GenBank/DDBJ whole genome shotgun (WGS) entry which is preliminary data.</text>
</comment>
<reference evidence="13" key="1">
    <citation type="submission" date="2022-10" db="EMBL/GenBank/DDBJ databases">
        <title>Novel sulphate-reducing endosymbionts in the free-living metamonad Anaeramoeba.</title>
        <authorList>
            <person name="Jerlstrom-Hultqvist J."/>
            <person name="Cepicka I."/>
            <person name="Gallot-Lavallee L."/>
            <person name="Salas-Leiva D."/>
            <person name="Curtis B.A."/>
            <person name="Zahonova K."/>
            <person name="Pipaliya S."/>
            <person name="Dacks J."/>
            <person name="Roger A.J."/>
        </authorList>
    </citation>
    <scope>NUCLEOTIDE SEQUENCE</scope>
    <source>
        <strain evidence="13">BMAN</strain>
    </source>
</reference>
<dbReference type="Proteomes" id="UP001149090">
    <property type="component" value="Unassembled WGS sequence"/>
</dbReference>